<evidence type="ECO:0000313" key="2">
    <source>
        <dbReference type="Proteomes" id="UP000095767"/>
    </source>
</evidence>
<gene>
    <name evidence="1" type="ORF">BAE44_0019741</name>
</gene>
<sequence length="36" mass="4267">MHTAWQLWKERNRRVFDKKSLLSGQVLGLIKDEVAL</sequence>
<dbReference type="AlphaFoldDB" id="A0A1E5V265"/>
<comment type="caution">
    <text evidence="1">The sequence shown here is derived from an EMBL/GenBank/DDBJ whole genome shotgun (WGS) entry which is preliminary data.</text>
</comment>
<proteinExistence type="predicted"/>
<dbReference type="Proteomes" id="UP000095767">
    <property type="component" value="Unassembled WGS sequence"/>
</dbReference>
<accession>A0A1E5V265</accession>
<reference evidence="1 2" key="1">
    <citation type="submission" date="2016-09" db="EMBL/GenBank/DDBJ databases">
        <title>The draft genome of Dichanthelium oligosanthes: A C3 panicoid grass species.</title>
        <authorList>
            <person name="Studer A.J."/>
            <person name="Schnable J.C."/>
            <person name="Brutnell T.P."/>
        </authorList>
    </citation>
    <scope>NUCLEOTIDE SEQUENCE [LARGE SCALE GENOMIC DNA]</scope>
    <source>
        <strain evidence="2">cv. Kellogg 1175</strain>
        <tissue evidence="1">Leaf</tissue>
    </source>
</reference>
<dbReference type="EMBL" id="LWDX02054218">
    <property type="protein sequence ID" value="OEL19240.1"/>
    <property type="molecule type" value="Genomic_DNA"/>
</dbReference>
<name>A0A1E5V265_9POAL</name>
<dbReference type="OrthoDB" id="10426270at2759"/>
<protein>
    <submittedName>
        <fullName evidence="1">Uncharacterized protein</fullName>
    </submittedName>
</protein>
<organism evidence="1 2">
    <name type="scientific">Dichanthelium oligosanthes</name>
    <dbReference type="NCBI Taxonomy" id="888268"/>
    <lineage>
        <taxon>Eukaryota</taxon>
        <taxon>Viridiplantae</taxon>
        <taxon>Streptophyta</taxon>
        <taxon>Embryophyta</taxon>
        <taxon>Tracheophyta</taxon>
        <taxon>Spermatophyta</taxon>
        <taxon>Magnoliopsida</taxon>
        <taxon>Liliopsida</taxon>
        <taxon>Poales</taxon>
        <taxon>Poaceae</taxon>
        <taxon>PACMAD clade</taxon>
        <taxon>Panicoideae</taxon>
        <taxon>Panicodae</taxon>
        <taxon>Paniceae</taxon>
        <taxon>Dichantheliinae</taxon>
        <taxon>Dichanthelium</taxon>
    </lineage>
</organism>
<evidence type="ECO:0000313" key="1">
    <source>
        <dbReference type="EMBL" id="OEL19240.1"/>
    </source>
</evidence>
<keyword evidence="2" id="KW-1185">Reference proteome</keyword>